<feature type="non-terminal residue" evidence="2">
    <location>
        <position position="66"/>
    </location>
</feature>
<dbReference type="EMBL" id="OW152824">
    <property type="protein sequence ID" value="CAH2040477.1"/>
    <property type="molecule type" value="Genomic_DNA"/>
</dbReference>
<protein>
    <submittedName>
        <fullName evidence="2">Uncharacterized protein</fullName>
    </submittedName>
</protein>
<name>A0ABN8HSD3_9NEOP</name>
<proteinExistence type="predicted"/>
<evidence type="ECO:0000256" key="1">
    <source>
        <dbReference type="SAM" id="MobiDB-lite"/>
    </source>
</evidence>
<feature type="region of interest" description="Disordered" evidence="1">
    <location>
        <begin position="1"/>
        <end position="49"/>
    </location>
</feature>
<organism evidence="2 3">
    <name type="scientific">Iphiclides podalirius</name>
    <name type="common">scarce swallowtail</name>
    <dbReference type="NCBI Taxonomy" id="110791"/>
    <lineage>
        <taxon>Eukaryota</taxon>
        <taxon>Metazoa</taxon>
        <taxon>Ecdysozoa</taxon>
        <taxon>Arthropoda</taxon>
        <taxon>Hexapoda</taxon>
        <taxon>Insecta</taxon>
        <taxon>Pterygota</taxon>
        <taxon>Neoptera</taxon>
        <taxon>Endopterygota</taxon>
        <taxon>Lepidoptera</taxon>
        <taxon>Glossata</taxon>
        <taxon>Ditrysia</taxon>
        <taxon>Papilionoidea</taxon>
        <taxon>Papilionidae</taxon>
        <taxon>Papilioninae</taxon>
        <taxon>Iphiclides</taxon>
    </lineage>
</organism>
<gene>
    <name evidence="2" type="ORF">IPOD504_LOCUS2598</name>
</gene>
<reference evidence="2" key="1">
    <citation type="submission" date="2022-03" db="EMBL/GenBank/DDBJ databases">
        <authorList>
            <person name="Martin H S."/>
        </authorList>
    </citation>
    <scope>NUCLEOTIDE SEQUENCE</scope>
</reference>
<evidence type="ECO:0000313" key="2">
    <source>
        <dbReference type="EMBL" id="CAH2040477.1"/>
    </source>
</evidence>
<evidence type="ECO:0000313" key="3">
    <source>
        <dbReference type="Proteomes" id="UP000837857"/>
    </source>
</evidence>
<dbReference type="Proteomes" id="UP000837857">
    <property type="component" value="Chromosome 12"/>
</dbReference>
<accession>A0ABN8HSD3</accession>
<keyword evidence="3" id="KW-1185">Reference proteome</keyword>
<sequence length="66" mass="7245">MRRTATAQGAGKARLQPRGMPARADASVGLRTHNVTRHRREQPRTDALGANIARVQFTTPLNPTNQ</sequence>